<dbReference type="InterPro" id="IPR009937">
    <property type="entry name" value="Phage_holin_3_6"/>
</dbReference>
<dbReference type="Pfam" id="PF07332">
    <property type="entry name" value="Phage_holin_3_6"/>
    <property type="match status" value="1"/>
</dbReference>
<keyword evidence="1" id="KW-0812">Transmembrane</keyword>
<organism evidence="2 3">
    <name type="scientific">Pseudotabrizicola sediminis</name>
    <dbReference type="NCBI Taxonomy" id="2486418"/>
    <lineage>
        <taxon>Bacteria</taxon>
        <taxon>Pseudomonadati</taxon>
        <taxon>Pseudomonadota</taxon>
        <taxon>Alphaproteobacteria</taxon>
        <taxon>Rhodobacterales</taxon>
        <taxon>Paracoccaceae</taxon>
        <taxon>Pseudotabrizicola</taxon>
    </lineage>
</organism>
<comment type="caution">
    <text evidence="2">The sequence shown here is derived from an EMBL/GenBank/DDBJ whole genome shotgun (WGS) entry which is preliminary data.</text>
</comment>
<evidence type="ECO:0000313" key="3">
    <source>
        <dbReference type="Proteomes" id="UP000297741"/>
    </source>
</evidence>
<feature type="transmembrane region" description="Helical" evidence="1">
    <location>
        <begin position="76"/>
        <end position="96"/>
    </location>
</feature>
<proteinExistence type="predicted"/>
<keyword evidence="1" id="KW-0472">Membrane</keyword>
<protein>
    <submittedName>
        <fullName evidence="2">Phage holin family protein</fullName>
    </submittedName>
</protein>
<keyword evidence="1" id="KW-1133">Transmembrane helix</keyword>
<keyword evidence="3" id="KW-1185">Reference proteome</keyword>
<evidence type="ECO:0000256" key="1">
    <source>
        <dbReference type="SAM" id="Phobius"/>
    </source>
</evidence>
<dbReference type="EMBL" id="RPEM01000004">
    <property type="protein sequence ID" value="TGD43823.1"/>
    <property type="molecule type" value="Genomic_DNA"/>
</dbReference>
<reference evidence="2 3" key="1">
    <citation type="submission" date="2018-11" db="EMBL/GenBank/DDBJ databases">
        <title>Tabrizicola sp. isolated from sediment of alpine lake.</title>
        <authorList>
            <person name="Liu Z."/>
        </authorList>
    </citation>
    <scope>NUCLEOTIDE SEQUENCE [LARGE SCALE GENOMIC DNA]</scope>
    <source>
        <strain evidence="2 3">DRYC-M-16</strain>
    </source>
</reference>
<evidence type="ECO:0000313" key="2">
    <source>
        <dbReference type="EMBL" id="TGD43823.1"/>
    </source>
</evidence>
<name>A0ABY2KML3_9RHOB</name>
<accession>A0ABY2KML3</accession>
<feature type="transmembrane region" description="Helical" evidence="1">
    <location>
        <begin position="48"/>
        <end position="70"/>
    </location>
</feature>
<sequence length="130" mass="13361">MTGPKSTGEMMADIMGNVSNLVRNETDLARAEIGESLTKAGASLGSMAVALLLAITALNVLAAALVALVVDMGLEPHWASALVGFGLLAIAFAVFASAKSALKQIGFVPTRTAQNVSRDVAAIKDSFNDQ</sequence>
<dbReference type="Proteomes" id="UP000297741">
    <property type="component" value="Unassembled WGS sequence"/>
</dbReference>
<gene>
    <name evidence="2" type="ORF">EEB11_07505</name>
</gene>